<dbReference type="SUPFAM" id="SSF53850">
    <property type="entry name" value="Periplasmic binding protein-like II"/>
    <property type="match status" value="1"/>
</dbReference>
<dbReference type="InterPro" id="IPR039424">
    <property type="entry name" value="SBP_5"/>
</dbReference>
<protein>
    <submittedName>
        <fullName evidence="5">ABC transporter substrate-binding protein</fullName>
    </submittedName>
</protein>
<dbReference type="EMBL" id="JBITLE010000003">
    <property type="protein sequence ID" value="MFI7262978.1"/>
    <property type="molecule type" value="Genomic_DNA"/>
</dbReference>
<dbReference type="Proteomes" id="UP001612812">
    <property type="component" value="Unassembled WGS sequence"/>
</dbReference>
<feature type="domain" description="Solute-binding protein family 5" evidence="4">
    <location>
        <begin position="90"/>
        <end position="441"/>
    </location>
</feature>
<keyword evidence="6" id="KW-1185">Reference proteome</keyword>
<dbReference type="Gene3D" id="3.10.105.10">
    <property type="entry name" value="Dipeptide-binding Protein, Domain 3"/>
    <property type="match status" value="1"/>
</dbReference>
<name>A0ABW7ZJF1_9ACTN</name>
<accession>A0ABW7ZJF1</accession>
<dbReference type="InterPro" id="IPR030678">
    <property type="entry name" value="Peptide/Ni-bd"/>
</dbReference>
<dbReference type="RefSeq" id="WP_396762383.1">
    <property type="nucleotide sequence ID" value="NZ_JBITLA010000003.1"/>
</dbReference>
<proteinExistence type="inferred from homology"/>
<evidence type="ECO:0000259" key="4">
    <source>
        <dbReference type="Pfam" id="PF00496"/>
    </source>
</evidence>
<dbReference type="Gene3D" id="3.40.190.10">
    <property type="entry name" value="Periplasmic binding protein-like II"/>
    <property type="match status" value="1"/>
</dbReference>
<dbReference type="PANTHER" id="PTHR30290">
    <property type="entry name" value="PERIPLASMIC BINDING COMPONENT OF ABC TRANSPORTER"/>
    <property type="match status" value="1"/>
</dbReference>
<keyword evidence="3" id="KW-0732">Signal</keyword>
<evidence type="ECO:0000256" key="2">
    <source>
        <dbReference type="ARBA" id="ARBA00022448"/>
    </source>
</evidence>
<keyword evidence="2" id="KW-0813">Transport</keyword>
<dbReference type="PANTHER" id="PTHR30290:SF9">
    <property type="entry name" value="OLIGOPEPTIDE-BINDING PROTEIN APPA"/>
    <property type="match status" value="1"/>
</dbReference>
<organism evidence="5 6">
    <name type="scientific">Micromonospora maritima</name>
    <dbReference type="NCBI Taxonomy" id="986711"/>
    <lineage>
        <taxon>Bacteria</taxon>
        <taxon>Bacillati</taxon>
        <taxon>Actinomycetota</taxon>
        <taxon>Actinomycetes</taxon>
        <taxon>Micromonosporales</taxon>
        <taxon>Micromonosporaceae</taxon>
        <taxon>Micromonospora</taxon>
    </lineage>
</organism>
<gene>
    <name evidence="5" type="ORF">ACIBP4_11820</name>
</gene>
<comment type="caution">
    <text evidence="5">The sequence shown here is derived from an EMBL/GenBank/DDBJ whole genome shotgun (WGS) entry which is preliminary data.</text>
</comment>
<dbReference type="Gene3D" id="3.90.76.10">
    <property type="entry name" value="Dipeptide-binding Protein, Domain 1"/>
    <property type="match status" value="1"/>
</dbReference>
<sequence length="520" mass="56057">MATPSSMPPALLSRRALLGGAVATLTAVGLTACGDTGERGGGKRGGTLTVGFDNEPTTLDPALSSAISSDRSVLNLFYDTLLRQERDGSFVPALAEKWTVEGTTVTFTLRDGVRFHDGTPFDAEAAAFNLRRVIDPATKSTKAGALKKLAAADAVDPRTLRLTLKAADPLLLVQLAHEPGMMASPTAVKAGDYGRKPVGTGPFVFDAWRSKVQLTGKRNTTYWRRAADGSALPRLDQVVFRFVTDTKVLRAEVTTGGVQLVRALPPEEFKQLAGNKQVVLEDIGVRRAYYVALNVTRAPFDDPKVREAFAMAVDRTGVGKAAAGGEFDLAPSFATSKDWFYDPSITPPPFDPAKAKAALGGAPVPITVVARRRAPDPTIAELLQSQLTAAGFAPKVEVLEAQTQLDRMRKQDFDATLLVIDIPRLDPSLSFDPYFASKGSNNWSGLTDTTLDGLLEKAVGSDDRAVRRQAYVDVQRRIVGENYWIFLHQPKSPLIHSAKLSGIVLNVDGQWRLDEAELAS</sequence>
<evidence type="ECO:0000256" key="1">
    <source>
        <dbReference type="ARBA" id="ARBA00005695"/>
    </source>
</evidence>
<evidence type="ECO:0000313" key="6">
    <source>
        <dbReference type="Proteomes" id="UP001612812"/>
    </source>
</evidence>
<dbReference type="InterPro" id="IPR000914">
    <property type="entry name" value="SBP_5_dom"/>
</dbReference>
<dbReference type="PIRSF" id="PIRSF002741">
    <property type="entry name" value="MppA"/>
    <property type="match status" value="1"/>
</dbReference>
<evidence type="ECO:0000313" key="5">
    <source>
        <dbReference type="EMBL" id="MFI7262978.1"/>
    </source>
</evidence>
<reference evidence="5 6" key="1">
    <citation type="submission" date="2024-10" db="EMBL/GenBank/DDBJ databases">
        <title>The Natural Products Discovery Center: Release of the First 8490 Sequenced Strains for Exploring Actinobacteria Biosynthetic Diversity.</title>
        <authorList>
            <person name="Kalkreuter E."/>
            <person name="Kautsar S.A."/>
            <person name="Yang D."/>
            <person name="Bader C.D."/>
            <person name="Teijaro C.N."/>
            <person name="Fluegel L."/>
            <person name="Davis C.M."/>
            <person name="Simpson J.R."/>
            <person name="Lauterbach L."/>
            <person name="Steele A.D."/>
            <person name="Gui C."/>
            <person name="Meng S."/>
            <person name="Li G."/>
            <person name="Viehrig K."/>
            <person name="Ye F."/>
            <person name="Su P."/>
            <person name="Kiefer A.F."/>
            <person name="Nichols A."/>
            <person name="Cepeda A.J."/>
            <person name="Yan W."/>
            <person name="Fan B."/>
            <person name="Jiang Y."/>
            <person name="Adhikari A."/>
            <person name="Zheng C.-J."/>
            <person name="Schuster L."/>
            <person name="Cowan T.M."/>
            <person name="Smanski M.J."/>
            <person name="Chevrette M.G."/>
            <person name="De Carvalho L.P.S."/>
            <person name="Shen B."/>
        </authorList>
    </citation>
    <scope>NUCLEOTIDE SEQUENCE [LARGE SCALE GENOMIC DNA]</scope>
    <source>
        <strain evidence="5 6">NPDC049845</strain>
    </source>
</reference>
<evidence type="ECO:0000256" key="3">
    <source>
        <dbReference type="ARBA" id="ARBA00022729"/>
    </source>
</evidence>
<dbReference type="Pfam" id="PF00496">
    <property type="entry name" value="SBP_bac_5"/>
    <property type="match status" value="1"/>
</dbReference>
<comment type="similarity">
    <text evidence="1">Belongs to the bacterial solute-binding protein 5 family.</text>
</comment>